<evidence type="ECO:0000313" key="5">
    <source>
        <dbReference type="EMBL" id="UUX50423.1"/>
    </source>
</evidence>
<dbReference type="NCBIfam" id="NF003843">
    <property type="entry name" value="PRK05422.1"/>
    <property type="match status" value="1"/>
</dbReference>
<gene>
    <name evidence="3 5" type="primary">smpB</name>
    <name evidence="5" type="ORF">NUH88_01750</name>
</gene>
<keyword evidence="6" id="KW-1185">Reference proteome</keyword>
<keyword evidence="2 3" id="KW-0694">RNA-binding</keyword>
<keyword evidence="1 3" id="KW-0963">Cytoplasm</keyword>
<dbReference type="AlphaFoldDB" id="A0A9J7AT06"/>
<dbReference type="Gene3D" id="2.40.280.10">
    <property type="match status" value="1"/>
</dbReference>
<comment type="similarity">
    <text evidence="3">Belongs to the SmpB family.</text>
</comment>
<dbReference type="InterPro" id="IPR020081">
    <property type="entry name" value="SsrA-bd_prot_CS"/>
</dbReference>
<dbReference type="SUPFAM" id="SSF74982">
    <property type="entry name" value="Small protein B (SmpB)"/>
    <property type="match status" value="1"/>
</dbReference>
<comment type="subcellular location">
    <subcellularLocation>
        <location evidence="3">Cytoplasm</location>
    </subcellularLocation>
    <text evidence="3">The tmRNA-SmpB complex associates with stalled 70S ribosomes.</text>
</comment>
<dbReference type="HAMAP" id="MF_00023">
    <property type="entry name" value="SmpB"/>
    <property type="match status" value="1"/>
</dbReference>
<dbReference type="Pfam" id="PF01668">
    <property type="entry name" value="SmpB"/>
    <property type="match status" value="1"/>
</dbReference>
<dbReference type="PANTHER" id="PTHR30308:SF2">
    <property type="entry name" value="SSRA-BINDING PROTEIN"/>
    <property type="match status" value="1"/>
</dbReference>
<dbReference type="NCBIfam" id="TIGR00086">
    <property type="entry name" value="smpB"/>
    <property type="match status" value="1"/>
</dbReference>
<dbReference type="PROSITE" id="PS01317">
    <property type="entry name" value="SSRP"/>
    <property type="match status" value="1"/>
</dbReference>
<reference evidence="5" key="1">
    <citation type="submission" date="2022-08" db="EMBL/GenBank/DDBJ databases">
        <title>Nisaea acidiphila sp. nov., isolated from a marine algal debris and emended description of the genus Nisaea Urios et al. 2008.</title>
        <authorList>
            <person name="Kwon K."/>
        </authorList>
    </citation>
    <scope>NUCLEOTIDE SEQUENCE</scope>
    <source>
        <strain evidence="5">MEBiC11861</strain>
    </source>
</reference>
<sequence>MAGQKSGDHVIAKNRRARHDYFIEDTLEAGLVLTGSEVKSLRDGKASIGESYAGQDRGELTLFNAHIPEYPAAEPFNHEPRRPRRLLVHKKERDKLLGLIQREGATLVPLQLYFNRRGIAKLALGIAKGKKQRDKRDTEKKRDWQREKARLIRDKG</sequence>
<evidence type="ECO:0000256" key="4">
    <source>
        <dbReference type="SAM" id="MobiDB-lite"/>
    </source>
</evidence>
<dbReference type="GO" id="GO:0070929">
    <property type="term" value="P:trans-translation"/>
    <property type="evidence" value="ECO:0007669"/>
    <property type="project" value="UniProtKB-UniRule"/>
</dbReference>
<feature type="compositionally biased region" description="Basic and acidic residues" evidence="4">
    <location>
        <begin position="134"/>
        <end position="156"/>
    </location>
</feature>
<dbReference type="InterPro" id="IPR023620">
    <property type="entry name" value="SmpB"/>
</dbReference>
<dbReference type="Proteomes" id="UP001060336">
    <property type="component" value="Chromosome"/>
</dbReference>
<dbReference type="GO" id="GO:0003723">
    <property type="term" value="F:RNA binding"/>
    <property type="evidence" value="ECO:0007669"/>
    <property type="project" value="UniProtKB-UniRule"/>
</dbReference>
<evidence type="ECO:0000313" key="6">
    <source>
        <dbReference type="Proteomes" id="UP001060336"/>
    </source>
</evidence>
<dbReference type="InterPro" id="IPR000037">
    <property type="entry name" value="SsrA-bd_prot"/>
</dbReference>
<comment type="function">
    <text evidence="3">Required for rescue of stalled ribosomes mediated by trans-translation. Binds to transfer-messenger RNA (tmRNA), required for stable association of tmRNA with ribosomes. tmRNA and SmpB together mimic tRNA shape, replacing the anticodon stem-loop with SmpB. tmRNA is encoded by the ssrA gene; the 2 termini fold to resemble tRNA(Ala) and it encodes a 'tag peptide', a short internal open reading frame. During trans-translation Ala-aminoacylated tmRNA acts like a tRNA, entering the A-site of stalled ribosomes, displacing the stalled mRNA. The ribosome then switches to translate the ORF on the tmRNA; the nascent peptide is terminated with the 'tag peptide' encoded by the tmRNA and targeted for degradation. The ribosome is freed to recommence translation, which seems to be the essential function of trans-translation.</text>
</comment>
<evidence type="ECO:0000256" key="1">
    <source>
        <dbReference type="ARBA" id="ARBA00022490"/>
    </source>
</evidence>
<dbReference type="PANTHER" id="PTHR30308">
    <property type="entry name" value="TMRNA-BINDING COMPONENT OF TRANS-TRANSLATION TAGGING COMPLEX"/>
    <property type="match status" value="1"/>
</dbReference>
<dbReference type="GO" id="GO:0005829">
    <property type="term" value="C:cytosol"/>
    <property type="evidence" value="ECO:0007669"/>
    <property type="project" value="TreeGrafter"/>
</dbReference>
<dbReference type="EMBL" id="CP102480">
    <property type="protein sequence ID" value="UUX50423.1"/>
    <property type="molecule type" value="Genomic_DNA"/>
</dbReference>
<dbReference type="KEGG" id="naci:NUH88_01750"/>
<feature type="region of interest" description="Disordered" evidence="4">
    <location>
        <begin position="127"/>
        <end position="156"/>
    </location>
</feature>
<dbReference type="GO" id="GO:0070930">
    <property type="term" value="P:trans-translation-dependent protein tagging"/>
    <property type="evidence" value="ECO:0007669"/>
    <property type="project" value="TreeGrafter"/>
</dbReference>
<protein>
    <recommendedName>
        <fullName evidence="3">SsrA-binding protein</fullName>
    </recommendedName>
    <alternativeName>
        <fullName evidence="3">Small protein B</fullName>
    </alternativeName>
</protein>
<dbReference type="CDD" id="cd09294">
    <property type="entry name" value="SmpB"/>
    <property type="match status" value="1"/>
</dbReference>
<name>A0A9J7AT06_9PROT</name>
<accession>A0A9J7AT06</accession>
<organism evidence="5 6">
    <name type="scientific">Nisaea acidiphila</name>
    <dbReference type="NCBI Taxonomy" id="1862145"/>
    <lineage>
        <taxon>Bacteria</taxon>
        <taxon>Pseudomonadati</taxon>
        <taxon>Pseudomonadota</taxon>
        <taxon>Alphaproteobacteria</taxon>
        <taxon>Rhodospirillales</taxon>
        <taxon>Thalassobaculaceae</taxon>
        <taxon>Nisaea</taxon>
    </lineage>
</organism>
<evidence type="ECO:0000256" key="2">
    <source>
        <dbReference type="ARBA" id="ARBA00022884"/>
    </source>
</evidence>
<dbReference type="RefSeq" id="WP_257769591.1">
    <property type="nucleotide sequence ID" value="NZ_CP102480.1"/>
</dbReference>
<proteinExistence type="inferred from homology"/>
<evidence type="ECO:0000256" key="3">
    <source>
        <dbReference type="HAMAP-Rule" id="MF_00023"/>
    </source>
</evidence>